<dbReference type="STRING" id="1344416.A0A139AJC5"/>
<evidence type="ECO:0000313" key="8">
    <source>
        <dbReference type="Proteomes" id="UP000070544"/>
    </source>
</evidence>
<dbReference type="InterPro" id="IPR013785">
    <property type="entry name" value="Aldolase_TIM"/>
</dbReference>
<dbReference type="PANTHER" id="PTHR11452:SF75">
    <property type="entry name" value="ALPHA-GALACTOSIDASE MEL1"/>
    <property type="match status" value="1"/>
</dbReference>
<evidence type="ECO:0000256" key="6">
    <source>
        <dbReference type="RuleBase" id="RU361168"/>
    </source>
</evidence>
<organism evidence="7 8">
    <name type="scientific">Gonapodya prolifera (strain JEL478)</name>
    <name type="common">Monoblepharis prolifera</name>
    <dbReference type="NCBI Taxonomy" id="1344416"/>
    <lineage>
        <taxon>Eukaryota</taxon>
        <taxon>Fungi</taxon>
        <taxon>Fungi incertae sedis</taxon>
        <taxon>Chytridiomycota</taxon>
        <taxon>Chytridiomycota incertae sedis</taxon>
        <taxon>Monoblepharidomycetes</taxon>
        <taxon>Monoblepharidales</taxon>
        <taxon>Gonapodyaceae</taxon>
        <taxon>Gonapodya</taxon>
    </lineage>
</organism>
<dbReference type="SUPFAM" id="SSF51011">
    <property type="entry name" value="Glycosyl hydrolase domain"/>
    <property type="match status" value="1"/>
</dbReference>
<dbReference type="PRINTS" id="PR00740">
    <property type="entry name" value="GLHYDRLASE27"/>
</dbReference>
<evidence type="ECO:0000256" key="2">
    <source>
        <dbReference type="ARBA" id="ARBA00009743"/>
    </source>
</evidence>
<dbReference type="AlphaFoldDB" id="A0A139AJC5"/>
<evidence type="ECO:0000256" key="1">
    <source>
        <dbReference type="ARBA" id="ARBA00001255"/>
    </source>
</evidence>
<dbReference type="SUPFAM" id="SSF51445">
    <property type="entry name" value="(Trans)glycosidases"/>
    <property type="match status" value="1"/>
</dbReference>
<dbReference type="GO" id="GO:0005975">
    <property type="term" value="P:carbohydrate metabolic process"/>
    <property type="evidence" value="ECO:0007669"/>
    <property type="project" value="InterPro"/>
</dbReference>
<evidence type="ECO:0000313" key="7">
    <source>
        <dbReference type="EMBL" id="KXS16849.1"/>
    </source>
</evidence>
<dbReference type="PROSITE" id="PS00512">
    <property type="entry name" value="ALPHA_GALACTOSIDASE"/>
    <property type="match status" value="1"/>
</dbReference>
<dbReference type="CDD" id="cd14792">
    <property type="entry name" value="GH27"/>
    <property type="match status" value="1"/>
</dbReference>
<sequence>MGWNSWNRFGCNINETLAREIADAMVEEGYLVAGYQYLNLDDCWQISRDPVTNKIVADPNTFPSGIKALADYVHSKGLKFGLYSDAGVMTCASRPGSLGFEEIDAATYAEWEVDYLKYDNCHTGGVPFLERFNAMSRALDSQSRPILYSICEWGVNSPWTGWGKELGHTWRTTPDICDEFDDGVPGGEAGIYARVARAFESIVNVLGFKQTVWDIVPFYLPARLLAILRHGQCSIMTLLDMNAELTEFGGPGGWNDPDMLEVGNGKMSYEEYKTHFLLWAALKSPLLLGSDLRNWDKQYADMVKHEEVIRVNQDPLGRSVKRLKITRKGDREEIWGGPLSKDGAGHSRAVLVLLNRGISTVHDYELPVSTVEQAFGSIGEAGNLGTPSDYLIRNTWEHQDIGVFKSSGPPFMSSLCSHCAIMLVVTRLEI</sequence>
<dbReference type="Gene3D" id="2.60.40.1180">
    <property type="entry name" value="Golgi alpha-mannosidase II"/>
    <property type="match status" value="1"/>
</dbReference>
<dbReference type="InterPro" id="IPR000111">
    <property type="entry name" value="Glyco_hydro_27/36_CS"/>
</dbReference>
<dbReference type="Pfam" id="PF16499">
    <property type="entry name" value="Melibiase_2"/>
    <property type="match status" value="2"/>
</dbReference>
<dbReference type="InterPro" id="IPR002241">
    <property type="entry name" value="Glyco_hydro_27"/>
</dbReference>
<dbReference type="EMBL" id="KQ965750">
    <property type="protein sequence ID" value="KXS16849.1"/>
    <property type="molecule type" value="Genomic_DNA"/>
</dbReference>
<dbReference type="OMA" id="NIIDWFF"/>
<protein>
    <recommendedName>
        <fullName evidence="3 6">Alpha-galactosidase</fullName>
        <ecNumber evidence="3 6">3.2.1.22</ecNumber>
    </recommendedName>
    <alternativeName>
        <fullName evidence="6">Melibiase</fullName>
    </alternativeName>
</protein>
<dbReference type="InterPro" id="IPR013780">
    <property type="entry name" value="Glyco_hydro_b"/>
</dbReference>
<name>A0A139AJC5_GONPJ</name>
<accession>A0A139AJC5</accession>
<dbReference type="OrthoDB" id="5795902at2759"/>
<keyword evidence="4 6" id="KW-0378">Hydrolase</keyword>
<dbReference type="Proteomes" id="UP000070544">
    <property type="component" value="Unassembled WGS sequence"/>
</dbReference>
<comment type="catalytic activity">
    <reaction evidence="1 6">
        <text>Hydrolysis of terminal, non-reducing alpha-D-galactose residues in alpha-D-galactosides, including galactose oligosaccharides, galactomannans and galactolipids.</text>
        <dbReference type="EC" id="3.2.1.22"/>
    </reaction>
</comment>
<dbReference type="Gene3D" id="3.20.20.70">
    <property type="entry name" value="Aldolase class I"/>
    <property type="match status" value="2"/>
</dbReference>
<dbReference type="InterPro" id="IPR017853">
    <property type="entry name" value="GH"/>
</dbReference>
<dbReference type="GO" id="GO:0004557">
    <property type="term" value="F:alpha-galactosidase activity"/>
    <property type="evidence" value="ECO:0007669"/>
    <property type="project" value="UniProtKB-EC"/>
</dbReference>
<proteinExistence type="inferred from homology"/>
<evidence type="ECO:0000256" key="4">
    <source>
        <dbReference type="ARBA" id="ARBA00022801"/>
    </source>
</evidence>
<keyword evidence="6" id="KW-1015">Disulfide bond</keyword>
<keyword evidence="8" id="KW-1185">Reference proteome</keyword>
<evidence type="ECO:0000256" key="3">
    <source>
        <dbReference type="ARBA" id="ARBA00012755"/>
    </source>
</evidence>
<dbReference type="PANTHER" id="PTHR11452">
    <property type="entry name" value="ALPHA-GALACTOSIDASE/ALPHA-N-ACETYLGALACTOSAMINIDASE"/>
    <property type="match status" value="1"/>
</dbReference>
<keyword evidence="5 6" id="KW-0326">Glycosidase</keyword>
<comment type="similarity">
    <text evidence="2 6">Belongs to the glycosyl hydrolase 27 family.</text>
</comment>
<gene>
    <name evidence="7" type="ORF">M427DRAFT_110856</name>
</gene>
<reference evidence="7 8" key="1">
    <citation type="journal article" date="2015" name="Genome Biol. Evol.">
        <title>Phylogenomic analyses indicate that early fungi evolved digesting cell walls of algal ancestors of land plants.</title>
        <authorList>
            <person name="Chang Y."/>
            <person name="Wang S."/>
            <person name="Sekimoto S."/>
            <person name="Aerts A.L."/>
            <person name="Choi C."/>
            <person name="Clum A."/>
            <person name="LaButti K.M."/>
            <person name="Lindquist E.A."/>
            <person name="Yee Ngan C."/>
            <person name="Ohm R.A."/>
            <person name="Salamov A.A."/>
            <person name="Grigoriev I.V."/>
            <person name="Spatafora J.W."/>
            <person name="Berbee M.L."/>
        </authorList>
    </citation>
    <scope>NUCLEOTIDE SEQUENCE [LARGE SCALE GENOMIC DNA]</scope>
    <source>
        <strain evidence="7 8">JEL478</strain>
    </source>
</reference>
<dbReference type="EC" id="3.2.1.22" evidence="3 6"/>
<evidence type="ECO:0000256" key="5">
    <source>
        <dbReference type="ARBA" id="ARBA00023295"/>
    </source>
</evidence>